<dbReference type="InterPro" id="IPR058922">
    <property type="entry name" value="WHD_DRP"/>
</dbReference>
<dbReference type="InterPro" id="IPR002182">
    <property type="entry name" value="NB-ARC"/>
</dbReference>
<dbReference type="Pfam" id="PF23559">
    <property type="entry name" value="WHD_DRP"/>
    <property type="match status" value="1"/>
</dbReference>
<keyword evidence="8" id="KW-1185">Reference proteome</keyword>
<feature type="domain" description="Disease resistance protein winged helix" evidence="6">
    <location>
        <begin position="418"/>
        <end position="489"/>
    </location>
</feature>
<evidence type="ECO:0000259" key="6">
    <source>
        <dbReference type="Pfam" id="PF23559"/>
    </source>
</evidence>
<evidence type="ECO:0000256" key="2">
    <source>
        <dbReference type="ARBA" id="ARBA00022741"/>
    </source>
</evidence>
<feature type="domain" description="NB-ARC" evidence="4">
    <location>
        <begin position="174"/>
        <end position="339"/>
    </location>
</feature>
<reference evidence="9" key="1">
    <citation type="submission" date="2025-08" db="UniProtKB">
        <authorList>
            <consortium name="RefSeq"/>
        </authorList>
    </citation>
    <scope>IDENTIFICATION</scope>
    <source>
        <tissue evidence="9">Seedling</tissue>
    </source>
</reference>
<dbReference type="InterPro" id="IPR055414">
    <property type="entry name" value="LRR_R13L4/SHOC2-like"/>
</dbReference>
<gene>
    <name evidence="9" type="primary">LOC125419591</name>
</gene>
<protein>
    <submittedName>
        <fullName evidence="9">Disease resistance protein RPP13</fullName>
    </submittedName>
</protein>
<dbReference type="Gene3D" id="3.80.10.10">
    <property type="entry name" value="Ribonuclease Inhibitor"/>
    <property type="match status" value="1"/>
</dbReference>
<dbReference type="PRINTS" id="PR00364">
    <property type="entry name" value="DISEASERSIST"/>
</dbReference>
<feature type="domain" description="Disease resistance R13L4/SHOC-2-like LRR" evidence="7">
    <location>
        <begin position="538"/>
        <end position="831"/>
    </location>
</feature>
<dbReference type="Gene3D" id="1.10.8.430">
    <property type="entry name" value="Helical domain of apoptotic protease-activating factors"/>
    <property type="match status" value="1"/>
</dbReference>
<dbReference type="InterPro" id="IPR027417">
    <property type="entry name" value="P-loop_NTPase"/>
</dbReference>
<evidence type="ECO:0000313" key="8">
    <source>
        <dbReference type="Proteomes" id="UP001652623"/>
    </source>
</evidence>
<dbReference type="Gene3D" id="1.10.10.10">
    <property type="entry name" value="Winged helix-like DNA-binding domain superfamily/Winged helix DNA-binding domain"/>
    <property type="match status" value="1"/>
</dbReference>
<dbReference type="Proteomes" id="UP001652623">
    <property type="component" value="Chromosome 11"/>
</dbReference>
<organism evidence="8 9">
    <name type="scientific">Ziziphus jujuba</name>
    <name type="common">Chinese jujube</name>
    <name type="synonym">Ziziphus sativa</name>
    <dbReference type="NCBI Taxonomy" id="326968"/>
    <lineage>
        <taxon>Eukaryota</taxon>
        <taxon>Viridiplantae</taxon>
        <taxon>Streptophyta</taxon>
        <taxon>Embryophyta</taxon>
        <taxon>Tracheophyta</taxon>
        <taxon>Spermatophyta</taxon>
        <taxon>Magnoliopsida</taxon>
        <taxon>eudicotyledons</taxon>
        <taxon>Gunneridae</taxon>
        <taxon>Pentapetalae</taxon>
        <taxon>rosids</taxon>
        <taxon>fabids</taxon>
        <taxon>Rosales</taxon>
        <taxon>Rhamnaceae</taxon>
        <taxon>Paliureae</taxon>
        <taxon>Ziziphus</taxon>
    </lineage>
</organism>
<keyword evidence="1" id="KW-0677">Repeat</keyword>
<dbReference type="Pfam" id="PF23598">
    <property type="entry name" value="LRR_14"/>
    <property type="match status" value="1"/>
</dbReference>
<dbReference type="SUPFAM" id="SSF52540">
    <property type="entry name" value="P-loop containing nucleoside triphosphate hydrolases"/>
    <property type="match status" value="1"/>
</dbReference>
<evidence type="ECO:0000259" key="4">
    <source>
        <dbReference type="Pfam" id="PF00931"/>
    </source>
</evidence>
<sequence length="880" mass="100887">MADIIVPIVLKNLIKVVKYEANLLSGVEGQVSLLERDLQFMNAFLETSAGKRDEHHLVQVLVDQIRDVALKSEDAIDTYMARIMKQRRRNLMLKLYHCIGHASGLHHDADEISRINDEIKKIYENKSTYGIDGSELAVSSSTVDAMAEQWLHRRRRNVEEDDVVGFANDTTTLVKLLTDQENMDLEVVSIIGMGGLGKTTLARKIYNSTLVKDRFKDCCAWVDVSQGSQTKSVLLDILNCFMTVSDETSQKPVEELKDELGKCLKEKRYFVVLDDIWDTQVWEEVREAFPSDLNGSRILITSRENGVAPYDSPTIPYLLQFLDLDSSWELLSKKAFRGQECPSNLVTVGKELAESCKGLPLSIVLLGGILADKQKSYKIWSKFVGNVNAHLTVGISILTLSYNQLPQHLKPCFLYLCLFPEDYEISVKQVTELWIAEGFVQPTGNRTVYDIAEEYLEQLIDRSLVQVASRRYDGGVKTCCIHDLLRDLCIRESSRDKFLGIYSNDNISLVSKFRQLSFQYKDYQSYSNFHFDKLSSARSLLIFNNTTHHLRSDYILKPICKWTKLVRVLSIDGELIKNIPRQIGELIFLRCLWIYRGKFEKLPSSIFKLGHLETIHLDSKVYDQLPKGVWMMKHLRYLHVSKFTKLPDLPSSMGIPFANLQVLSGLCVQRNTALVIAKCPNIRKLRLMLVYSSNEGPHLRETEMENAMKSIGKLKYLESFKFEYVYKGSHEKIRISLGLEPLLPSTLLTKISLTYPSFGLDHFKVLAKHPSICVLKITSWDDYEQDVAAYDINVVKGEFPQLQVLEMRKLKIRTWTMEMGAMPSLQCLVIDSCHCLKYLPHEIWCITTLQLVEVSNISYELKNMLEQLQENSRCKISVKW</sequence>
<proteinExistence type="predicted"/>
<feature type="domain" description="Disease resistance N-terminal" evidence="5">
    <location>
        <begin position="6"/>
        <end position="89"/>
    </location>
</feature>
<evidence type="ECO:0000259" key="7">
    <source>
        <dbReference type="Pfam" id="PF23598"/>
    </source>
</evidence>
<accession>A0ABM3ZWR4</accession>
<keyword evidence="3" id="KW-0611">Plant defense</keyword>
<dbReference type="PANTHER" id="PTHR23155:SF1193">
    <property type="entry name" value="DISEASE RESISTANCE PROTEIN RPP13-RELATED"/>
    <property type="match status" value="1"/>
</dbReference>
<keyword evidence="2" id="KW-0547">Nucleotide-binding</keyword>
<evidence type="ECO:0000256" key="3">
    <source>
        <dbReference type="ARBA" id="ARBA00022821"/>
    </source>
</evidence>
<evidence type="ECO:0000313" key="9">
    <source>
        <dbReference type="RefSeq" id="XP_060668930.1"/>
    </source>
</evidence>
<evidence type="ECO:0000259" key="5">
    <source>
        <dbReference type="Pfam" id="PF18052"/>
    </source>
</evidence>
<dbReference type="InterPro" id="IPR044974">
    <property type="entry name" value="Disease_R_plants"/>
</dbReference>
<dbReference type="InterPro" id="IPR032675">
    <property type="entry name" value="LRR_dom_sf"/>
</dbReference>
<dbReference type="GeneID" id="125419591"/>
<dbReference type="PANTHER" id="PTHR23155">
    <property type="entry name" value="DISEASE RESISTANCE PROTEIN RP"/>
    <property type="match status" value="1"/>
</dbReference>
<dbReference type="Gene3D" id="3.40.50.300">
    <property type="entry name" value="P-loop containing nucleotide triphosphate hydrolases"/>
    <property type="match status" value="1"/>
</dbReference>
<evidence type="ECO:0000256" key="1">
    <source>
        <dbReference type="ARBA" id="ARBA00022737"/>
    </source>
</evidence>
<dbReference type="RefSeq" id="XP_060668930.1">
    <property type="nucleotide sequence ID" value="XM_060812947.1"/>
</dbReference>
<dbReference type="Pfam" id="PF00931">
    <property type="entry name" value="NB-ARC"/>
    <property type="match status" value="1"/>
</dbReference>
<dbReference type="CDD" id="cd14798">
    <property type="entry name" value="RX-CC_like"/>
    <property type="match status" value="1"/>
</dbReference>
<dbReference type="SUPFAM" id="SSF52047">
    <property type="entry name" value="RNI-like"/>
    <property type="match status" value="1"/>
</dbReference>
<dbReference type="InterPro" id="IPR038005">
    <property type="entry name" value="RX-like_CC"/>
</dbReference>
<dbReference type="InterPro" id="IPR036388">
    <property type="entry name" value="WH-like_DNA-bd_sf"/>
</dbReference>
<name>A0ABM3ZWR4_ZIZJJ</name>
<dbReference type="Gene3D" id="1.20.5.4130">
    <property type="match status" value="1"/>
</dbReference>
<dbReference type="InterPro" id="IPR041118">
    <property type="entry name" value="Rx_N"/>
</dbReference>
<dbReference type="InterPro" id="IPR042197">
    <property type="entry name" value="Apaf_helical"/>
</dbReference>
<dbReference type="Pfam" id="PF18052">
    <property type="entry name" value="Rx_N"/>
    <property type="match status" value="1"/>
</dbReference>